<name>A0A8T2RYW6_CERRI</name>
<dbReference type="GO" id="GO:0005829">
    <property type="term" value="C:cytosol"/>
    <property type="evidence" value="ECO:0007669"/>
    <property type="project" value="TreeGrafter"/>
</dbReference>
<sequence>MTSSIKQGDPGLKSVEASENLMEAVGFGYPYVERREKLPEPKEKERGASLWSLIKENIGKDLTKVCLPVYFNEPLSSLQKCFEDFEYSFLLDQACAWGKQGNRLMQILSVAAFAVSGYSSTKRRAQKPFNPLLGETYEADYPDKGVRFISEKVSHHPMIVACHCEGKEWVMSGDCNLKSKFWGRSIKLDPLGLLTLQFVDGQRYQWNKVTTAIYNLIIGKVYCDHYGTMQILGNGDLLCKMKFKEQSIFHQNLYQVQGYVYDKEGNKLASLFGKWEEALYFILGDIATRGRAFDPMSEATRLWRINDPPEFPTRYNLTRFAITLNELTPELKEKLPPTDSRLRPDQRHLENGEYDLANSEKLRLEQKQRQAGKLQERGWQPRWFCKNDESFKYKGGYWEARDQINWSGCPDIFGSDVVCV</sequence>
<dbReference type="Gene3D" id="3.30.70.3490">
    <property type="match status" value="1"/>
</dbReference>
<dbReference type="Gene3D" id="2.40.160.120">
    <property type="match status" value="1"/>
</dbReference>
<dbReference type="EMBL" id="CM035428">
    <property type="protein sequence ID" value="KAH7301512.1"/>
    <property type="molecule type" value="Genomic_DNA"/>
</dbReference>
<comment type="similarity">
    <text evidence="2">Belongs to the OSBP family.</text>
</comment>
<dbReference type="Pfam" id="PF01237">
    <property type="entry name" value="Oxysterol_BP"/>
    <property type="match status" value="1"/>
</dbReference>
<accession>A0A8T2RYW6</accession>
<dbReference type="Proteomes" id="UP000825935">
    <property type="component" value="Chromosome 23"/>
</dbReference>
<evidence type="ECO:0000256" key="1">
    <source>
        <dbReference type="ARBA" id="ARBA00003361"/>
    </source>
</evidence>
<comment type="caution">
    <text evidence="7">The sequence shown here is derived from an EMBL/GenBank/DDBJ whole genome shotgun (WGS) entry which is preliminary data.</text>
</comment>
<comment type="function">
    <text evidence="1">May be involved in the transport of sterols.</text>
</comment>
<evidence type="ECO:0008006" key="9">
    <source>
        <dbReference type="Google" id="ProtNLM"/>
    </source>
</evidence>
<evidence type="ECO:0000256" key="3">
    <source>
        <dbReference type="ARBA" id="ARBA00022448"/>
    </source>
</evidence>
<dbReference type="FunFam" id="3.30.70.3490:FF:000013">
    <property type="entry name" value="Oxysterol-binding protein-related protein 2A"/>
    <property type="match status" value="1"/>
</dbReference>
<dbReference type="FunFam" id="2.40.160.120:FF:000012">
    <property type="entry name" value="Oxysterol-binding protein-related protein 2A"/>
    <property type="match status" value="1"/>
</dbReference>
<dbReference type="GO" id="GO:0006869">
    <property type="term" value="P:lipid transport"/>
    <property type="evidence" value="ECO:0007669"/>
    <property type="project" value="UniProtKB-KW"/>
</dbReference>
<dbReference type="OMA" id="WEESMHY"/>
<evidence type="ECO:0000256" key="4">
    <source>
        <dbReference type="ARBA" id="ARBA00023054"/>
    </source>
</evidence>
<gene>
    <name evidence="7" type="ORF">KP509_23G030500</name>
</gene>
<dbReference type="AlphaFoldDB" id="A0A8T2RYW6"/>
<dbReference type="OrthoDB" id="14833at2759"/>
<dbReference type="PANTHER" id="PTHR10972">
    <property type="entry name" value="OXYSTEROL-BINDING PROTEIN-RELATED"/>
    <property type="match status" value="1"/>
</dbReference>
<keyword evidence="4" id="KW-0175">Coiled coil</keyword>
<dbReference type="PANTHER" id="PTHR10972:SF96">
    <property type="entry name" value="OXYSTEROL-BINDING PROTEIN-RELATED PROTEIN 1A-RELATED"/>
    <property type="match status" value="1"/>
</dbReference>
<evidence type="ECO:0000256" key="6">
    <source>
        <dbReference type="ARBA" id="ARBA00023121"/>
    </source>
</evidence>
<keyword evidence="6" id="KW-0446">Lipid-binding</keyword>
<keyword evidence="3" id="KW-0813">Transport</keyword>
<evidence type="ECO:0000256" key="5">
    <source>
        <dbReference type="ARBA" id="ARBA00023055"/>
    </source>
</evidence>
<organism evidence="7 8">
    <name type="scientific">Ceratopteris richardii</name>
    <name type="common">Triangle waterfern</name>
    <dbReference type="NCBI Taxonomy" id="49495"/>
    <lineage>
        <taxon>Eukaryota</taxon>
        <taxon>Viridiplantae</taxon>
        <taxon>Streptophyta</taxon>
        <taxon>Embryophyta</taxon>
        <taxon>Tracheophyta</taxon>
        <taxon>Polypodiopsida</taxon>
        <taxon>Polypodiidae</taxon>
        <taxon>Polypodiales</taxon>
        <taxon>Pteridineae</taxon>
        <taxon>Pteridaceae</taxon>
        <taxon>Parkerioideae</taxon>
        <taxon>Ceratopteris</taxon>
    </lineage>
</organism>
<dbReference type="GO" id="GO:0032934">
    <property type="term" value="F:sterol binding"/>
    <property type="evidence" value="ECO:0007669"/>
    <property type="project" value="TreeGrafter"/>
</dbReference>
<keyword evidence="5" id="KW-0445">Lipid transport</keyword>
<proteinExistence type="inferred from homology"/>
<dbReference type="InterPro" id="IPR000648">
    <property type="entry name" value="Oxysterol-bd"/>
</dbReference>
<dbReference type="InterPro" id="IPR037239">
    <property type="entry name" value="OSBP_sf"/>
</dbReference>
<reference evidence="7 8" key="1">
    <citation type="submission" date="2021-08" db="EMBL/GenBank/DDBJ databases">
        <title>WGS assembly of Ceratopteris richardii.</title>
        <authorList>
            <person name="Marchant D.B."/>
            <person name="Chen G."/>
            <person name="Jenkins J."/>
            <person name="Shu S."/>
            <person name="Leebens-Mack J."/>
            <person name="Grimwood J."/>
            <person name="Schmutz J."/>
            <person name="Soltis P."/>
            <person name="Soltis D."/>
            <person name="Chen Z.-H."/>
        </authorList>
    </citation>
    <scope>NUCLEOTIDE SEQUENCE [LARGE SCALE GENOMIC DNA]</scope>
    <source>
        <strain evidence="7">Whitten #5841</strain>
        <tissue evidence="7">Leaf</tissue>
    </source>
</reference>
<evidence type="ECO:0000313" key="7">
    <source>
        <dbReference type="EMBL" id="KAH7301512.1"/>
    </source>
</evidence>
<dbReference type="SUPFAM" id="SSF144000">
    <property type="entry name" value="Oxysterol-binding protein-like"/>
    <property type="match status" value="1"/>
</dbReference>
<keyword evidence="8" id="KW-1185">Reference proteome</keyword>
<evidence type="ECO:0000313" key="8">
    <source>
        <dbReference type="Proteomes" id="UP000825935"/>
    </source>
</evidence>
<protein>
    <recommendedName>
        <fullName evidence="9">Oxysterol-binding protein</fullName>
    </recommendedName>
</protein>
<evidence type="ECO:0000256" key="2">
    <source>
        <dbReference type="ARBA" id="ARBA00008842"/>
    </source>
</evidence>
<dbReference type="GO" id="GO:0016020">
    <property type="term" value="C:membrane"/>
    <property type="evidence" value="ECO:0007669"/>
    <property type="project" value="TreeGrafter"/>
</dbReference>